<dbReference type="EMBL" id="JACHXN010000042">
    <property type="protein sequence ID" value="MBB3149764.1"/>
    <property type="molecule type" value="Genomic_DNA"/>
</dbReference>
<dbReference type="Proteomes" id="UP000554520">
    <property type="component" value="Unassembled WGS sequence"/>
</dbReference>
<gene>
    <name evidence="1" type="ORF">FHS21_006218</name>
</gene>
<keyword evidence="2" id="KW-1185">Reference proteome</keyword>
<sequence>MVLLSFTTDFVQEGAYGYRQLLIVRPIATTLDAHQNLHSPHQVHLGYVANYELSYVT</sequence>
<evidence type="ECO:0000313" key="1">
    <source>
        <dbReference type="EMBL" id="MBB3149764.1"/>
    </source>
</evidence>
<dbReference type="AlphaFoldDB" id="A0A839UJ10"/>
<reference evidence="1 2" key="1">
    <citation type="submission" date="2020-08" db="EMBL/GenBank/DDBJ databases">
        <title>Genomic Encyclopedia of Type Strains, Phase III (KMG-III): the genomes of soil and plant-associated and newly described type strains.</title>
        <authorList>
            <person name="Whitman W."/>
        </authorList>
    </citation>
    <scope>NUCLEOTIDE SEQUENCE [LARGE SCALE GENOMIC DNA]</scope>
    <source>
        <strain evidence="1 2">CECT 7015</strain>
    </source>
</reference>
<accession>A0A839UJ10</accession>
<name>A0A839UJ10_9HYPH</name>
<comment type="caution">
    <text evidence="1">The sequence shown here is derived from an EMBL/GenBank/DDBJ whole genome shotgun (WGS) entry which is preliminary data.</text>
</comment>
<protein>
    <submittedName>
        <fullName evidence="1">Uncharacterized protein</fullName>
    </submittedName>
</protein>
<evidence type="ECO:0000313" key="2">
    <source>
        <dbReference type="Proteomes" id="UP000554520"/>
    </source>
</evidence>
<organism evidence="1 2">
    <name type="scientific">Phyllobacterium trifolii</name>
    <dbReference type="NCBI Taxonomy" id="300193"/>
    <lineage>
        <taxon>Bacteria</taxon>
        <taxon>Pseudomonadati</taxon>
        <taxon>Pseudomonadota</taxon>
        <taxon>Alphaproteobacteria</taxon>
        <taxon>Hyphomicrobiales</taxon>
        <taxon>Phyllobacteriaceae</taxon>
        <taxon>Phyllobacterium</taxon>
    </lineage>
</organism>
<proteinExistence type="predicted"/>